<feature type="non-terminal residue" evidence="2">
    <location>
        <position position="112"/>
    </location>
</feature>
<name>X1QVG7_9ZZZZ</name>
<proteinExistence type="predicted"/>
<evidence type="ECO:0000259" key="1">
    <source>
        <dbReference type="Pfam" id="PF18066"/>
    </source>
</evidence>
<dbReference type="InterPro" id="IPR041270">
    <property type="entry name" value="Phage_ABA_S"/>
</dbReference>
<dbReference type="AlphaFoldDB" id="X1QVG7"/>
<sequence length="112" mass="12818">MTKEEILAMKAGNKLDVLVAEKVMNHPMPDSIPEDALDLYLAGSPIHYDSWTCVCRYDEGDVPKWIPYPYSTDISAAWQVEEKLTEEWTKRNKPISIEVSYDCGAYETKIET</sequence>
<reference evidence="2" key="1">
    <citation type="journal article" date="2014" name="Front. Microbiol.">
        <title>High frequency of phylogenetically diverse reductive dehalogenase-homologous genes in deep subseafloor sedimentary metagenomes.</title>
        <authorList>
            <person name="Kawai M."/>
            <person name="Futagami T."/>
            <person name="Toyoda A."/>
            <person name="Takaki Y."/>
            <person name="Nishi S."/>
            <person name="Hori S."/>
            <person name="Arai W."/>
            <person name="Tsubouchi T."/>
            <person name="Morono Y."/>
            <person name="Uchiyama I."/>
            <person name="Ito T."/>
            <person name="Fujiyama A."/>
            <person name="Inagaki F."/>
            <person name="Takami H."/>
        </authorList>
    </citation>
    <scope>NUCLEOTIDE SEQUENCE</scope>
    <source>
        <strain evidence="2">Expedition CK06-06</strain>
    </source>
</reference>
<gene>
    <name evidence="2" type="ORF">S12H4_03847</name>
</gene>
<comment type="caution">
    <text evidence="2">The sequence shown here is derived from an EMBL/GenBank/DDBJ whole genome shotgun (WGS) entry which is preliminary data.</text>
</comment>
<dbReference type="EMBL" id="BARW01001128">
    <property type="protein sequence ID" value="GAI72263.1"/>
    <property type="molecule type" value="Genomic_DNA"/>
</dbReference>
<feature type="domain" description="Phage ABA sandwich" evidence="1">
    <location>
        <begin position="18"/>
        <end position="106"/>
    </location>
</feature>
<protein>
    <recommendedName>
        <fullName evidence="1">Phage ABA sandwich domain-containing protein</fullName>
    </recommendedName>
</protein>
<dbReference type="Pfam" id="PF18066">
    <property type="entry name" value="Phage_ABA_S"/>
    <property type="match status" value="1"/>
</dbReference>
<evidence type="ECO:0000313" key="2">
    <source>
        <dbReference type="EMBL" id="GAI72263.1"/>
    </source>
</evidence>
<dbReference type="InterPro" id="IPR028985">
    <property type="entry name" value="Bacillus_phage_prot-like"/>
</dbReference>
<organism evidence="2">
    <name type="scientific">marine sediment metagenome</name>
    <dbReference type="NCBI Taxonomy" id="412755"/>
    <lineage>
        <taxon>unclassified sequences</taxon>
        <taxon>metagenomes</taxon>
        <taxon>ecological metagenomes</taxon>
    </lineage>
</organism>
<accession>X1QVG7</accession>
<dbReference type="Gene3D" id="3.30.2120.10">
    <property type="entry name" value="Bacillus phage protein-like"/>
    <property type="match status" value="1"/>
</dbReference>